<dbReference type="SUPFAM" id="SSF89550">
    <property type="entry name" value="PHP domain-like"/>
    <property type="match status" value="1"/>
</dbReference>
<proteinExistence type="predicted"/>
<dbReference type="STRING" id="351605.Gura_2911"/>
<dbReference type="KEGG" id="gur:Gura_2911"/>
<dbReference type="InterPro" id="IPR016195">
    <property type="entry name" value="Pol/histidinol_Pase-like"/>
</dbReference>
<gene>
    <name evidence="2" type="ordered locus">Gura_2911</name>
</gene>
<dbReference type="PANTHER" id="PTHR42924">
    <property type="entry name" value="EXONUCLEASE"/>
    <property type="match status" value="1"/>
</dbReference>
<dbReference type="AlphaFoldDB" id="A5G5L5"/>
<dbReference type="GO" id="GO:0035312">
    <property type="term" value="F:5'-3' DNA exonuclease activity"/>
    <property type="evidence" value="ECO:0007669"/>
    <property type="project" value="TreeGrafter"/>
</dbReference>
<dbReference type="Pfam" id="PF01636">
    <property type="entry name" value="APH"/>
    <property type="match status" value="1"/>
</dbReference>
<dbReference type="Gene3D" id="3.20.20.140">
    <property type="entry name" value="Metal-dependent hydrolases"/>
    <property type="match status" value="1"/>
</dbReference>
<keyword evidence="3" id="KW-1185">Reference proteome</keyword>
<dbReference type="SUPFAM" id="SSF56112">
    <property type="entry name" value="Protein kinase-like (PK-like)"/>
    <property type="match status" value="1"/>
</dbReference>
<organism evidence="2 3">
    <name type="scientific">Geotalea uraniireducens (strain Rf4)</name>
    <name type="common">Geobacter uraniireducens</name>
    <dbReference type="NCBI Taxonomy" id="351605"/>
    <lineage>
        <taxon>Bacteria</taxon>
        <taxon>Pseudomonadati</taxon>
        <taxon>Thermodesulfobacteriota</taxon>
        <taxon>Desulfuromonadia</taxon>
        <taxon>Geobacterales</taxon>
        <taxon>Geobacteraceae</taxon>
        <taxon>Geotalea</taxon>
    </lineage>
</organism>
<evidence type="ECO:0000313" key="3">
    <source>
        <dbReference type="Proteomes" id="UP000006695"/>
    </source>
</evidence>
<dbReference type="EMBL" id="CP000698">
    <property type="protein sequence ID" value="ABQ27083.1"/>
    <property type="molecule type" value="Genomic_DNA"/>
</dbReference>
<dbReference type="Proteomes" id="UP000006695">
    <property type="component" value="Chromosome"/>
</dbReference>
<dbReference type="HOGENOM" id="CLU_540535_0_0_7"/>
<dbReference type="InterPro" id="IPR002575">
    <property type="entry name" value="Aminoglycoside_PTrfase"/>
</dbReference>
<dbReference type="RefSeq" id="WP_011939753.1">
    <property type="nucleotide sequence ID" value="NC_009483.1"/>
</dbReference>
<dbReference type="InterPro" id="IPR052018">
    <property type="entry name" value="PHP_domain"/>
</dbReference>
<protein>
    <recommendedName>
        <fullName evidence="1">Aminoglycoside phosphotransferase domain-containing protein</fullName>
    </recommendedName>
</protein>
<dbReference type="OrthoDB" id="9775360at2"/>
<dbReference type="GO" id="GO:0004534">
    <property type="term" value="F:5'-3' RNA exonuclease activity"/>
    <property type="evidence" value="ECO:0007669"/>
    <property type="project" value="TreeGrafter"/>
</dbReference>
<sequence length="504" mass="57021">MLIEMHSHTAEHSPCSSVSAVELVRRVFAKGLQGIVLTDHHHLWAMEDLNSLRRAAEVPDHFLILSGQELSSAEIGDVLVFGATRTLPRGTPLLEVRRLYPEAALVWAHPYRGSRIPSEEELQDPLLDGIEIFNSNHTVRGNTRGLQDWHRYRFTAIAGTDTHGKSYAGTYPTYFDHPINNIAELAEEIRRGRCRPFLKEIPRSGANSRVTEVTIGTKGMDEERERIIIKTLENRQKWNAAERGYHIMKTVFSHGFDGGLYRVPRPIDEDAASMTLIEQGMRGKSLFDKLLTASVEDGAEYLRLTARWLAKLHNCRLVITPADEFLERESKRLGKYIERFADIRHSQLRKASEIAAVVREAEQQLVRDAPALLVQGHGDFHPKNVFVGQDRQENRATLYVAAIDFESSLLLPPAFDIGCFLAQFRNQFFNHEEILRNCPESLFLNAYLEAADSVSADFGRQVELFRARTNLSIAAYLIKLGLGDSEDLWRLLVEAEKAVCNLGP</sequence>
<evidence type="ECO:0000259" key="1">
    <source>
        <dbReference type="Pfam" id="PF01636"/>
    </source>
</evidence>
<name>A5G5L5_GEOUR</name>
<feature type="domain" description="Aminoglycoside phosphotransferase" evidence="1">
    <location>
        <begin position="256"/>
        <end position="428"/>
    </location>
</feature>
<dbReference type="Gene3D" id="3.90.1200.10">
    <property type="match status" value="1"/>
</dbReference>
<reference evidence="2 3" key="1">
    <citation type="submission" date="2007-05" db="EMBL/GenBank/DDBJ databases">
        <title>Complete sequence of Geobacter uraniireducens Rf4.</title>
        <authorList>
            <consortium name="US DOE Joint Genome Institute"/>
            <person name="Copeland A."/>
            <person name="Lucas S."/>
            <person name="Lapidus A."/>
            <person name="Barry K."/>
            <person name="Detter J.C."/>
            <person name="Glavina del Rio T."/>
            <person name="Hammon N."/>
            <person name="Israni S."/>
            <person name="Dalin E."/>
            <person name="Tice H."/>
            <person name="Pitluck S."/>
            <person name="Chertkov O."/>
            <person name="Brettin T."/>
            <person name="Bruce D."/>
            <person name="Han C."/>
            <person name="Schmutz J."/>
            <person name="Larimer F."/>
            <person name="Land M."/>
            <person name="Hauser L."/>
            <person name="Kyrpides N."/>
            <person name="Mikhailova N."/>
            <person name="Shelobolina E."/>
            <person name="Aklujkar M."/>
            <person name="Lovley D."/>
            <person name="Richardson P."/>
        </authorList>
    </citation>
    <scope>NUCLEOTIDE SEQUENCE [LARGE SCALE GENOMIC DNA]</scope>
    <source>
        <strain evidence="2 3">Rf4</strain>
    </source>
</reference>
<accession>A5G5L5</accession>
<dbReference type="PANTHER" id="PTHR42924:SF3">
    <property type="entry name" value="POLYMERASE_HISTIDINOL PHOSPHATASE N-TERMINAL DOMAIN-CONTAINING PROTEIN"/>
    <property type="match status" value="1"/>
</dbReference>
<evidence type="ECO:0000313" key="2">
    <source>
        <dbReference type="EMBL" id="ABQ27083.1"/>
    </source>
</evidence>
<dbReference type="InterPro" id="IPR011009">
    <property type="entry name" value="Kinase-like_dom_sf"/>
</dbReference>
<dbReference type="CDD" id="cd07432">
    <property type="entry name" value="PHP_HisPPase"/>
    <property type="match status" value="1"/>
</dbReference>